<keyword evidence="2" id="KW-1003">Cell membrane</keyword>
<name>A0A345XR96_9ACTN</name>
<evidence type="ECO:0000313" key="9">
    <source>
        <dbReference type="EMBL" id="AXK34162.1"/>
    </source>
</evidence>
<feature type="transmembrane region" description="Helical" evidence="7">
    <location>
        <begin position="324"/>
        <end position="347"/>
    </location>
</feature>
<evidence type="ECO:0000256" key="5">
    <source>
        <dbReference type="ARBA" id="ARBA00023136"/>
    </source>
</evidence>
<gene>
    <name evidence="9" type="ORF">DVA86_17385</name>
</gene>
<feature type="transmembrane region" description="Helical" evidence="7">
    <location>
        <begin position="367"/>
        <end position="388"/>
    </location>
</feature>
<comment type="similarity">
    <text evidence="6">Belongs to the ABC-4 integral membrane protein family.</text>
</comment>
<keyword evidence="10" id="KW-1185">Reference proteome</keyword>
<dbReference type="Pfam" id="PF02687">
    <property type="entry name" value="FtsX"/>
    <property type="match status" value="2"/>
</dbReference>
<evidence type="ECO:0000256" key="2">
    <source>
        <dbReference type="ARBA" id="ARBA00022475"/>
    </source>
</evidence>
<evidence type="ECO:0000256" key="7">
    <source>
        <dbReference type="SAM" id="Phobius"/>
    </source>
</evidence>
<dbReference type="KEGG" id="sarm:DVA86_17385"/>
<dbReference type="Proteomes" id="UP000254425">
    <property type="component" value="Chromosome"/>
</dbReference>
<feature type="domain" description="ABC3 transporter permease C-terminal" evidence="8">
    <location>
        <begin position="728"/>
        <end position="837"/>
    </location>
</feature>
<feature type="transmembrane region" description="Helical" evidence="7">
    <location>
        <begin position="807"/>
        <end position="830"/>
    </location>
</feature>
<evidence type="ECO:0000256" key="1">
    <source>
        <dbReference type="ARBA" id="ARBA00004651"/>
    </source>
</evidence>
<dbReference type="InterPro" id="IPR050250">
    <property type="entry name" value="Macrolide_Exporter_MacB"/>
</dbReference>
<sequence>MRARGGPPRALGRLWGNGLARAAIRFKPASFAGTFVALCTAAMIISACGFLADTGAHASVPAHRYGDAPVVVTANQDAYLGKDTGSAERVPETARFDTAWARKAAAAPGVAAAVPDVRFTVRSGGPGERTLTGHGWGSTAFTGERLSAGGAPRAAGQAVLDAGTARAAHAGPGDRVVLTTPYGDRTFRVSGIAEVPAPTVWFTDTEAQALAGHPGRADALAVLPERGTGTDALASAVTKALAGTGARVHTGDARGGVEDPGVAYAQETLEALGFSFGGIAAMTAVFTAAGTVSLSIGQRGREFALLRAVGATPRQIRRSVATEAMLVAPLAAVLGCLPGMALADWWFGALRDRGAIPPEVTIRFSAVPVWVALGTVVGTALLAGYAAARRPAKIRPGQALSEAATERFRPGVIRTLLGLGALAGGVVLARLAAAEGGEDAANIALGVVLTLMLAVALLSQYVAKACAWVLGLPLRAGSASSSLAAANSWANARRLASAITPVALALAFCSTLIFLHTSEDRQVSVQQRDGLVADHVLTAEDGLPATAAEQAARTPGVAHAVGLLRTQVLVPAGSGGDRWLQSSDAQGVGGSGSELAAVQDLGVREGSLARLDKGTVAVDRLVAKSAGVTAGERLGLRLPDGTEHTARVVAVYQRGSGLSPVTLPRQTLEGHVDSAYDSEVLVRDRPDADPAAVSSALGRLGEVTGKDGWTKAQDTDRAVNAWGNRTMALVLGGFAAVAAGNTLVMTVLDRRRELRTLRLVGSTRRQVLRMVRWEALMVAAAGVALGASIAAATLFPMTQGLFESSPYAPPLLCAAFVGGVVALAVTFSVLPARAALRGTADAC</sequence>
<keyword evidence="5 7" id="KW-0472">Membrane</keyword>
<feature type="transmembrane region" description="Helical" evidence="7">
    <location>
        <begin position="416"/>
        <end position="434"/>
    </location>
</feature>
<evidence type="ECO:0000313" key="10">
    <source>
        <dbReference type="Proteomes" id="UP000254425"/>
    </source>
</evidence>
<proteinExistence type="inferred from homology"/>
<dbReference type="GO" id="GO:0005886">
    <property type="term" value="C:plasma membrane"/>
    <property type="evidence" value="ECO:0007669"/>
    <property type="project" value="UniProtKB-SubCell"/>
</dbReference>
<organism evidence="9 10">
    <name type="scientific">Streptomyces armeniacus</name>
    <dbReference type="NCBI Taxonomy" id="83291"/>
    <lineage>
        <taxon>Bacteria</taxon>
        <taxon>Bacillati</taxon>
        <taxon>Actinomycetota</taxon>
        <taxon>Actinomycetes</taxon>
        <taxon>Kitasatosporales</taxon>
        <taxon>Streptomycetaceae</taxon>
        <taxon>Streptomyces</taxon>
    </lineage>
</organism>
<evidence type="ECO:0000256" key="6">
    <source>
        <dbReference type="ARBA" id="ARBA00038076"/>
    </source>
</evidence>
<evidence type="ECO:0000256" key="4">
    <source>
        <dbReference type="ARBA" id="ARBA00022989"/>
    </source>
</evidence>
<dbReference type="InterPro" id="IPR003838">
    <property type="entry name" value="ABC3_permease_C"/>
</dbReference>
<feature type="transmembrane region" description="Helical" evidence="7">
    <location>
        <begin position="727"/>
        <end position="748"/>
    </location>
</feature>
<dbReference type="EMBL" id="CP031320">
    <property type="protein sequence ID" value="AXK34162.1"/>
    <property type="molecule type" value="Genomic_DNA"/>
</dbReference>
<comment type="subcellular location">
    <subcellularLocation>
        <location evidence="1">Cell membrane</location>
        <topology evidence="1">Multi-pass membrane protein</topology>
    </subcellularLocation>
</comment>
<feature type="transmembrane region" description="Helical" evidence="7">
    <location>
        <begin position="440"/>
        <end position="458"/>
    </location>
</feature>
<protein>
    <submittedName>
        <fullName evidence="9">ABC transporter permease</fullName>
    </submittedName>
</protein>
<dbReference type="PANTHER" id="PTHR30572:SF4">
    <property type="entry name" value="ABC TRANSPORTER PERMEASE YTRF"/>
    <property type="match status" value="1"/>
</dbReference>
<evidence type="ECO:0000259" key="8">
    <source>
        <dbReference type="Pfam" id="PF02687"/>
    </source>
</evidence>
<dbReference type="AlphaFoldDB" id="A0A345XR96"/>
<accession>A0A345XR96</accession>
<feature type="transmembrane region" description="Helical" evidence="7">
    <location>
        <begin position="495"/>
        <end position="515"/>
    </location>
</feature>
<keyword evidence="4 7" id="KW-1133">Transmembrane helix</keyword>
<feature type="transmembrane region" description="Helical" evidence="7">
    <location>
        <begin position="31"/>
        <end position="52"/>
    </location>
</feature>
<keyword evidence="3 7" id="KW-0812">Transmembrane</keyword>
<evidence type="ECO:0000256" key="3">
    <source>
        <dbReference type="ARBA" id="ARBA00022692"/>
    </source>
</evidence>
<reference evidence="9 10" key="1">
    <citation type="submission" date="2018-07" db="EMBL/GenBank/DDBJ databases">
        <title>Draft genome of the type strain Streptomyces armeniacus ATCC 15676.</title>
        <authorList>
            <person name="Labana P."/>
            <person name="Gosse J.T."/>
            <person name="Boddy C.N."/>
        </authorList>
    </citation>
    <scope>NUCLEOTIDE SEQUENCE [LARGE SCALE GENOMIC DNA]</scope>
    <source>
        <strain evidence="9 10">ATCC 15676</strain>
    </source>
</reference>
<feature type="transmembrane region" description="Helical" evidence="7">
    <location>
        <begin position="274"/>
        <end position="297"/>
    </location>
</feature>
<dbReference type="GO" id="GO:0022857">
    <property type="term" value="F:transmembrane transporter activity"/>
    <property type="evidence" value="ECO:0007669"/>
    <property type="project" value="TreeGrafter"/>
</dbReference>
<dbReference type="PANTHER" id="PTHR30572">
    <property type="entry name" value="MEMBRANE COMPONENT OF TRANSPORTER-RELATED"/>
    <property type="match status" value="1"/>
</dbReference>
<feature type="domain" description="ABC3 transporter permease C-terminal" evidence="8">
    <location>
        <begin position="275"/>
        <end position="395"/>
    </location>
</feature>
<feature type="transmembrane region" description="Helical" evidence="7">
    <location>
        <begin position="775"/>
        <end position="795"/>
    </location>
</feature>
<dbReference type="RefSeq" id="WP_208879443.1">
    <property type="nucleotide sequence ID" value="NZ_CP031320.1"/>
</dbReference>